<proteinExistence type="predicted"/>
<dbReference type="SUPFAM" id="SSF56672">
    <property type="entry name" value="DNA/RNA polymerases"/>
    <property type="match status" value="1"/>
</dbReference>
<name>U6N122_9EIME</name>
<evidence type="ECO:0008006" key="4">
    <source>
        <dbReference type="Google" id="ProtNLM"/>
    </source>
</evidence>
<feature type="compositionally biased region" description="Basic and acidic residues" evidence="1">
    <location>
        <begin position="1"/>
        <end position="13"/>
    </location>
</feature>
<dbReference type="Proteomes" id="UP000030754">
    <property type="component" value="Unassembled WGS sequence"/>
</dbReference>
<accession>U6N122</accession>
<evidence type="ECO:0000256" key="1">
    <source>
        <dbReference type="SAM" id="MobiDB-lite"/>
    </source>
</evidence>
<dbReference type="OrthoDB" id="2431547at2759"/>
<keyword evidence="3" id="KW-1185">Reference proteome</keyword>
<dbReference type="PANTHER" id="PTHR24559">
    <property type="entry name" value="TRANSPOSON TY3-I GAG-POL POLYPROTEIN"/>
    <property type="match status" value="1"/>
</dbReference>
<protein>
    <recommendedName>
        <fullName evidence="4">Reverse transcriptase</fullName>
    </recommendedName>
</protein>
<sequence>MERRALLRVDREPPTSSGGRSPLASTASVTAESDEESPWPMAKLEHTLFDEWIHSTEAQDIPSEAAQVLHEYRAVFPDTLPKGLPPKRPHDHHILPAPGKLPARSAIYRMTPDQLTFHKQEIAKLSEYGWIGPTYSPICSPTIIVDKRDDGSGERKMRMVVNYQALNALTIAPDFPLPPIQTILELL</sequence>
<dbReference type="RefSeq" id="XP_013436087.1">
    <property type="nucleotide sequence ID" value="XM_013580633.1"/>
</dbReference>
<dbReference type="Gene3D" id="3.10.10.10">
    <property type="entry name" value="HIV Type 1 Reverse Transcriptase, subunit A, domain 1"/>
    <property type="match status" value="1"/>
</dbReference>
<dbReference type="AlphaFoldDB" id="U6N122"/>
<dbReference type="VEuPathDB" id="ToxoDB:ENH_00038840"/>
<organism evidence="2 3">
    <name type="scientific">Eimeria necatrix</name>
    <dbReference type="NCBI Taxonomy" id="51315"/>
    <lineage>
        <taxon>Eukaryota</taxon>
        <taxon>Sar</taxon>
        <taxon>Alveolata</taxon>
        <taxon>Apicomplexa</taxon>
        <taxon>Conoidasida</taxon>
        <taxon>Coccidia</taxon>
        <taxon>Eucoccidiorida</taxon>
        <taxon>Eimeriorina</taxon>
        <taxon>Eimeriidae</taxon>
        <taxon>Eimeria</taxon>
    </lineage>
</organism>
<dbReference type="InterPro" id="IPR053134">
    <property type="entry name" value="RNA-dir_DNA_polymerase"/>
</dbReference>
<reference evidence="2" key="1">
    <citation type="submission" date="2013-10" db="EMBL/GenBank/DDBJ databases">
        <title>Genomic analysis of the causative agents of coccidiosis in chickens.</title>
        <authorList>
            <person name="Reid A.J."/>
            <person name="Blake D."/>
            <person name="Billington K."/>
            <person name="Browne H."/>
            <person name="Dunn M."/>
            <person name="Hung S."/>
            <person name="Kawahara F."/>
            <person name="Miranda-Saavedra D."/>
            <person name="Mourier T."/>
            <person name="Nagra H."/>
            <person name="Otto T.D."/>
            <person name="Rawlings N."/>
            <person name="Sanchez A."/>
            <person name="Sanders M."/>
            <person name="Subramaniam C."/>
            <person name="Tay Y."/>
            <person name="Dear P."/>
            <person name="Doerig C."/>
            <person name="Gruber A."/>
            <person name="Parkinson J."/>
            <person name="Shirley M."/>
            <person name="Wan K.L."/>
            <person name="Berriman M."/>
            <person name="Tomley F."/>
            <person name="Pain A."/>
        </authorList>
    </citation>
    <scope>NUCLEOTIDE SEQUENCE [LARGE SCALE GENOMIC DNA]</scope>
    <source>
        <strain evidence="2">Houghton</strain>
    </source>
</reference>
<dbReference type="EMBL" id="HG724640">
    <property type="protein sequence ID" value="CDJ67620.1"/>
    <property type="molecule type" value="Genomic_DNA"/>
</dbReference>
<evidence type="ECO:0000313" key="2">
    <source>
        <dbReference type="EMBL" id="CDJ67620.1"/>
    </source>
</evidence>
<evidence type="ECO:0000313" key="3">
    <source>
        <dbReference type="Proteomes" id="UP000030754"/>
    </source>
</evidence>
<reference evidence="2" key="2">
    <citation type="submission" date="2013-10" db="EMBL/GenBank/DDBJ databases">
        <authorList>
            <person name="Aslett M."/>
        </authorList>
    </citation>
    <scope>NUCLEOTIDE SEQUENCE [LARGE SCALE GENOMIC DNA]</scope>
    <source>
        <strain evidence="2">Houghton</strain>
    </source>
</reference>
<dbReference type="PANTHER" id="PTHR24559:SF444">
    <property type="entry name" value="REVERSE TRANSCRIPTASE DOMAIN-CONTAINING PROTEIN"/>
    <property type="match status" value="1"/>
</dbReference>
<dbReference type="GeneID" id="25474044"/>
<dbReference type="InterPro" id="IPR043502">
    <property type="entry name" value="DNA/RNA_pol_sf"/>
</dbReference>
<feature type="compositionally biased region" description="Polar residues" evidence="1">
    <location>
        <begin position="14"/>
        <end position="31"/>
    </location>
</feature>
<feature type="region of interest" description="Disordered" evidence="1">
    <location>
        <begin position="1"/>
        <end position="38"/>
    </location>
</feature>
<gene>
    <name evidence="2" type="ORF">ENH_00038840</name>
</gene>